<dbReference type="InterPro" id="IPR051171">
    <property type="entry name" value="CaCA"/>
</dbReference>
<evidence type="ECO:0000256" key="2">
    <source>
        <dbReference type="ARBA" id="ARBA00022737"/>
    </source>
</evidence>
<keyword evidence="8" id="KW-1185">Reference proteome</keyword>
<dbReference type="EMBL" id="JAANNP010000004">
    <property type="protein sequence ID" value="NHC14181.1"/>
    <property type="molecule type" value="Genomic_DNA"/>
</dbReference>
<evidence type="ECO:0000256" key="3">
    <source>
        <dbReference type="ARBA" id="ARBA00022837"/>
    </source>
</evidence>
<dbReference type="InterPro" id="IPR038081">
    <property type="entry name" value="CalX-like_sf"/>
</dbReference>
<keyword evidence="2" id="KW-0677">Repeat</keyword>
<comment type="caution">
    <text evidence="7">The sequence shown here is derived from an EMBL/GenBank/DDBJ whole genome shotgun (WGS) entry which is preliminary data.</text>
</comment>
<organism evidence="7 8">
    <name type="scientific">Motilibacter deserti</name>
    <dbReference type="NCBI Taxonomy" id="2714956"/>
    <lineage>
        <taxon>Bacteria</taxon>
        <taxon>Bacillati</taxon>
        <taxon>Actinomycetota</taxon>
        <taxon>Actinomycetes</taxon>
        <taxon>Motilibacterales</taxon>
        <taxon>Motilibacteraceae</taxon>
        <taxon>Motilibacter</taxon>
    </lineage>
</organism>
<feature type="signal peptide" evidence="5">
    <location>
        <begin position="1"/>
        <end position="30"/>
    </location>
</feature>
<dbReference type="InterPro" id="IPR003644">
    <property type="entry name" value="Calx_beta"/>
</dbReference>
<evidence type="ECO:0000313" key="8">
    <source>
        <dbReference type="Proteomes" id="UP000800981"/>
    </source>
</evidence>
<protein>
    <recommendedName>
        <fullName evidence="6">Calx-beta domain-containing protein</fullName>
    </recommendedName>
</protein>
<reference evidence="7 8" key="1">
    <citation type="submission" date="2020-03" db="EMBL/GenBank/DDBJ databases">
        <title>Two novel Motilibacter sp.</title>
        <authorList>
            <person name="Liu S."/>
        </authorList>
    </citation>
    <scope>NUCLEOTIDE SEQUENCE [LARGE SCALE GENOMIC DNA]</scope>
    <source>
        <strain evidence="7 8">E257</strain>
    </source>
</reference>
<evidence type="ECO:0000256" key="1">
    <source>
        <dbReference type="ARBA" id="ARBA00022729"/>
    </source>
</evidence>
<dbReference type="Proteomes" id="UP000800981">
    <property type="component" value="Unassembled WGS sequence"/>
</dbReference>
<evidence type="ECO:0000313" key="7">
    <source>
        <dbReference type="EMBL" id="NHC14181.1"/>
    </source>
</evidence>
<dbReference type="Pfam" id="PF03160">
    <property type="entry name" value="Calx-beta"/>
    <property type="match status" value="2"/>
</dbReference>
<feature type="domain" description="Calx-beta" evidence="6">
    <location>
        <begin position="406"/>
        <end position="519"/>
    </location>
</feature>
<dbReference type="Gene3D" id="2.60.40.2030">
    <property type="match status" value="2"/>
</dbReference>
<feature type="chain" id="PRO_5045735344" description="Calx-beta domain-containing protein" evidence="5">
    <location>
        <begin position="31"/>
        <end position="539"/>
    </location>
</feature>
<sequence length="539" mass="56956">MRTRLVVLPVLSIVTASLAGAIAAAPTASASPPGDDSSAAIDIYGRSGSVTATTVGATVEPKEPQHLPGAAPRHSVWFRWHKRDWGHVTFRTKGSSFDTVLAVYSRNADGRLQQLDSDDDAEFGGVFGYQSQVSVDLTAHRDFWIAVDGAPDPGSDAGEVVLSWDSNDDFSFPDQIAGPSGAVFGTTYGSSPDQGELPVDGNPGGRSVWFQWQAPVTGRVAFDTSGSGAAFDTMLEVSRARPGGAGDQERVVAVDDECCDHADLEFEATAGTVYRVRLDGHRYASGAVAEGQYRLAWHYRIPQQAALSVADRYAYEESSGTKTVLVPVRASLASGQPVTVHWATKDGTAKAGKDYVAAGGTAVLAPWEQETVVPVQVLGDTTTEPLESFTVELSQPYLAALDDASAPVTITDSNPQHYQGRPVATVGDATVLEGDNGRTVATLPVRLSRPASVPVSYAYWVTGGTARLRHTGVDQAYADAEPHAGFVTFVPGQTIAAVQIEVDPDDRHEGDETVHLTLTADQGGADWDGAGTLTVRDDD</sequence>
<proteinExistence type="predicted"/>
<feature type="domain" description="Calx-beta" evidence="6">
    <location>
        <begin position="294"/>
        <end position="394"/>
    </location>
</feature>
<keyword evidence="3" id="KW-0106">Calcium</keyword>
<name>A0ABX0GVL0_9ACTN</name>
<evidence type="ECO:0000259" key="6">
    <source>
        <dbReference type="SMART" id="SM00237"/>
    </source>
</evidence>
<dbReference type="RefSeq" id="WP_166281433.1">
    <property type="nucleotide sequence ID" value="NZ_JAANNP010000004.1"/>
</dbReference>
<keyword evidence="4" id="KW-0813">Transport</keyword>
<keyword evidence="4" id="KW-0406">Ion transport</keyword>
<evidence type="ECO:0000256" key="5">
    <source>
        <dbReference type="SAM" id="SignalP"/>
    </source>
</evidence>
<dbReference type="PANTHER" id="PTHR11878:SF65">
    <property type="entry name" value="NA_CA-EXCHANGE PROTEIN, ISOFORM G"/>
    <property type="match status" value="1"/>
</dbReference>
<keyword evidence="1 5" id="KW-0732">Signal</keyword>
<dbReference type="PANTHER" id="PTHR11878">
    <property type="entry name" value="SODIUM/CALCIUM EXCHANGER"/>
    <property type="match status" value="1"/>
</dbReference>
<dbReference type="SMART" id="SM00237">
    <property type="entry name" value="Calx_beta"/>
    <property type="match status" value="2"/>
</dbReference>
<gene>
    <name evidence="7" type="ORF">G9H71_10345</name>
</gene>
<evidence type="ECO:0000256" key="4">
    <source>
        <dbReference type="ARBA" id="ARBA00023065"/>
    </source>
</evidence>
<dbReference type="SUPFAM" id="SSF141072">
    <property type="entry name" value="CalX-like"/>
    <property type="match status" value="2"/>
</dbReference>
<accession>A0ABX0GVL0</accession>